<proteinExistence type="predicted"/>
<evidence type="ECO:0008006" key="5">
    <source>
        <dbReference type="Google" id="ProtNLM"/>
    </source>
</evidence>
<sequence>MTIRQTRVRGMIIATVAATALGAGMMIFASQSSAGTTGQAAAEVTLRPMFTQVPPVAPAVELTVTGRSGGVALVEWTEGDRPDGVTFNHFYVSLYDATPPSLPTPRPGVTPTPTPGSTLPPTPIASRELPATARSTQFTGLDPALTYGVRVWASGPKGQSGVAEQVLHKTTLAPSAAPATATAGASVTVSGSGPRAGEPILIERRAAGTPTWTKVTTLKTGANLRWSLKTQQTVSTAFRATYAGSEGQWPASSSVTVTVRFAVTIKASTTKPKANQRITVTGAVRPAQAGAKVSLQRYAGGKWGVVAVSTVKAGGSYAIPKTITKGTWPLRVVATGGKNVAFGTSGQVTVVAR</sequence>
<comment type="caution">
    <text evidence="3">The sequence shown here is derived from an EMBL/GenBank/DDBJ whole genome shotgun (WGS) entry which is preliminary data.</text>
</comment>
<name>A0ABT4B9F5_9ACTN</name>
<feature type="signal peptide" evidence="2">
    <location>
        <begin position="1"/>
        <end position="34"/>
    </location>
</feature>
<evidence type="ECO:0000256" key="2">
    <source>
        <dbReference type="SAM" id="SignalP"/>
    </source>
</evidence>
<accession>A0ABT4B9F5</accession>
<keyword evidence="2" id="KW-0732">Signal</keyword>
<organism evidence="3 4">
    <name type="scientific">Paractinoplanes pyxinae</name>
    <dbReference type="NCBI Taxonomy" id="2997416"/>
    <lineage>
        <taxon>Bacteria</taxon>
        <taxon>Bacillati</taxon>
        <taxon>Actinomycetota</taxon>
        <taxon>Actinomycetes</taxon>
        <taxon>Micromonosporales</taxon>
        <taxon>Micromonosporaceae</taxon>
        <taxon>Paractinoplanes</taxon>
    </lineage>
</organism>
<evidence type="ECO:0000256" key="1">
    <source>
        <dbReference type="SAM" id="MobiDB-lite"/>
    </source>
</evidence>
<gene>
    <name evidence="3" type="ORF">OWR29_34470</name>
</gene>
<evidence type="ECO:0000313" key="3">
    <source>
        <dbReference type="EMBL" id="MCY1143129.1"/>
    </source>
</evidence>
<dbReference type="Gene3D" id="2.60.40.10">
    <property type="entry name" value="Immunoglobulins"/>
    <property type="match status" value="1"/>
</dbReference>
<dbReference type="RefSeq" id="WP_267567617.1">
    <property type="nucleotide sequence ID" value="NZ_JAPNTZ010000014.1"/>
</dbReference>
<dbReference type="InterPro" id="IPR036116">
    <property type="entry name" value="FN3_sf"/>
</dbReference>
<feature type="chain" id="PRO_5045525665" description="Fibronectin type-III domain-containing protein" evidence="2">
    <location>
        <begin position="35"/>
        <end position="353"/>
    </location>
</feature>
<protein>
    <recommendedName>
        <fullName evidence="5">Fibronectin type-III domain-containing protein</fullName>
    </recommendedName>
</protein>
<dbReference type="SUPFAM" id="SSF49265">
    <property type="entry name" value="Fibronectin type III"/>
    <property type="match status" value="1"/>
</dbReference>
<evidence type="ECO:0000313" key="4">
    <source>
        <dbReference type="Proteomes" id="UP001151002"/>
    </source>
</evidence>
<dbReference type="EMBL" id="JAPNTZ010000014">
    <property type="protein sequence ID" value="MCY1143129.1"/>
    <property type="molecule type" value="Genomic_DNA"/>
</dbReference>
<feature type="region of interest" description="Disordered" evidence="1">
    <location>
        <begin position="101"/>
        <end position="123"/>
    </location>
</feature>
<dbReference type="InterPro" id="IPR013783">
    <property type="entry name" value="Ig-like_fold"/>
</dbReference>
<reference evidence="3" key="1">
    <citation type="submission" date="2022-11" db="EMBL/GenBank/DDBJ databases">
        <authorList>
            <person name="Somphong A."/>
            <person name="Phongsopitanun W."/>
        </authorList>
    </citation>
    <scope>NUCLEOTIDE SEQUENCE</scope>
    <source>
        <strain evidence="3">Pm04-4</strain>
    </source>
</reference>
<keyword evidence="4" id="KW-1185">Reference proteome</keyword>
<dbReference type="Proteomes" id="UP001151002">
    <property type="component" value="Unassembled WGS sequence"/>
</dbReference>